<dbReference type="OrthoDB" id="599113at2759"/>
<keyword evidence="3" id="KW-1185">Reference proteome</keyword>
<sequence>MPVTIKGTLYVKPTKPTKHVQIPLSSFDTLTPPNYAGIMFFFKNSLKKNNFMNIQKLIASLEDLLNDYYFLAGTLKSEPDGRSIIDCNDRGVQFIIAECSDITINQLENNKWEHAVIPYGLVPSQPRANKIYPILLKVQHTTFADGSVVLGILIHHQISDGIGFYAFFNNWGRKARLEQIDPPINDRSLLKTCGNSPTLNEDLIIKKLKSEKAQNIQKYPDISSLTTKIFHFSQNNLKSRACPKMLVSQLINGSPSTIALQVRKANTDVNNSRVRTIIDLVEQQTDKSLIRPNMLFYEKSVMINNVSKLQKHYLLDFGDGTPIKLRLNREADLNDGISMILYDEDGVDVYICLLAEILENLENDPEFKKFIVPSACTRSKI</sequence>
<accession>A0A397UZR7</accession>
<reference evidence="2 3" key="1">
    <citation type="submission" date="2018-06" db="EMBL/GenBank/DDBJ databases">
        <title>Comparative genomics reveals the genomic features of Rhizophagus irregularis, R. cerebriforme, R. diaphanum and Gigaspora rosea, and their symbiotic lifestyle signature.</title>
        <authorList>
            <person name="Morin E."/>
            <person name="San Clemente H."/>
            <person name="Chen E.C.H."/>
            <person name="De La Providencia I."/>
            <person name="Hainaut M."/>
            <person name="Kuo A."/>
            <person name="Kohler A."/>
            <person name="Murat C."/>
            <person name="Tang N."/>
            <person name="Roy S."/>
            <person name="Loubradou J."/>
            <person name="Henrissat B."/>
            <person name="Grigoriev I.V."/>
            <person name="Corradi N."/>
            <person name="Roux C."/>
            <person name="Martin F.M."/>
        </authorList>
    </citation>
    <scope>NUCLEOTIDE SEQUENCE [LARGE SCALE GENOMIC DNA]</scope>
    <source>
        <strain evidence="2 3">DAOM 194757</strain>
    </source>
</reference>
<dbReference type="InterPro" id="IPR023213">
    <property type="entry name" value="CAT-like_dom_sf"/>
</dbReference>
<protein>
    <submittedName>
        <fullName evidence="2">Transferase family-domain-containing protein</fullName>
    </submittedName>
</protein>
<dbReference type="InterPro" id="IPR050317">
    <property type="entry name" value="Plant_Fungal_Acyltransferase"/>
</dbReference>
<dbReference type="AlphaFoldDB" id="A0A397UZR7"/>
<keyword evidence="1 2" id="KW-0808">Transferase</keyword>
<comment type="caution">
    <text evidence="2">The sequence shown here is derived from an EMBL/GenBank/DDBJ whole genome shotgun (WGS) entry which is preliminary data.</text>
</comment>
<dbReference type="GO" id="GO:0016747">
    <property type="term" value="F:acyltransferase activity, transferring groups other than amino-acyl groups"/>
    <property type="evidence" value="ECO:0007669"/>
    <property type="project" value="TreeGrafter"/>
</dbReference>
<name>A0A397UZR7_9GLOM</name>
<dbReference type="PANTHER" id="PTHR31642">
    <property type="entry name" value="TRICHOTHECENE 3-O-ACETYLTRANSFERASE"/>
    <property type="match status" value="1"/>
</dbReference>
<dbReference type="EMBL" id="QKWP01000958">
    <property type="protein sequence ID" value="RIB13093.1"/>
    <property type="molecule type" value="Genomic_DNA"/>
</dbReference>
<organism evidence="2 3">
    <name type="scientific">Gigaspora rosea</name>
    <dbReference type="NCBI Taxonomy" id="44941"/>
    <lineage>
        <taxon>Eukaryota</taxon>
        <taxon>Fungi</taxon>
        <taxon>Fungi incertae sedis</taxon>
        <taxon>Mucoromycota</taxon>
        <taxon>Glomeromycotina</taxon>
        <taxon>Glomeromycetes</taxon>
        <taxon>Diversisporales</taxon>
        <taxon>Gigasporaceae</taxon>
        <taxon>Gigaspora</taxon>
    </lineage>
</organism>
<dbReference type="Gene3D" id="3.30.559.10">
    <property type="entry name" value="Chloramphenicol acetyltransferase-like domain"/>
    <property type="match status" value="2"/>
</dbReference>
<gene>
    <name evidence="2" type="ORF">C2G38_2041269</name>
</gene>
<evidence type="ECO:0000256" key="1">
    <source>
        <dbReference type="ARBA" id="ARBA00022679"/>
    </source>
</evidence>
<evidence type="ECO:0000313" key="2">
    <source>
        <dbReference type="EMBL" id="RIB13093.1"/>
    </source>
</evidence>
<evidence type="ECO:0000313" key="3">
    <source>
        <dbReference type="Proteomes" id="UP000266673"/>
    </source>
</evidence>
<dbReference type="Pfam" id="PF02458">
    <property type="entry name" value="Transferase"/>
    <property type="match status" value="1"/>
</dbReference>
<dbReference type="STRING" id="44941.A0A397UZR7"/>
<dbReference type="PANTHER" id="PTHR31642:SF310">
    <property type="entry name" value="FATTY ALCOHOL:CAFFEOYL-COA ACYLTRANSFERASE"/>
    <property type="match status" value="1"/>
</dbReference>
<proteinExistence type="predicted"/>
<dbReference type="Proteomes" id="UP000266673">
    <property type="component" value="Unassembled WGS sequence"/>
</dbReference>